<feature type="chain" id="PRO_5046120269" description="Secreted protein" evidence="2">
    <location>
        <begin position="29"/>
        <end position="87"/>
    </location>
</feature>
<evidence type="ECO:0008006" key="5">
    <source>
        <dbReference type="Google" id="ProtNLM"/>
    </source>
</evidence>
<sequence>MEIGHWLPTASSLAAVASFLFAAGAAFATEQAQQRQQGRAVNQAAKHEARSTRQDCRAENQNSNAQCRQDNRNTKQEGRQDKRDIKD</sequence>
<name>A0ABU8WBT7_9BURK</name>
<proteinExistence type="predicted"/>
<organism evidence="3 4">
    <name type="scientific">Variovorax humicola</name>
    <dbReference type="NCBI Taxonomy" id="1769758"/>
    <lineage>
        <taxon>Bacteria</taxon>
        <taxon>Pseudomonadati</taxon>
        <taxon>Pseudomonadota</taxon>
        <taxon>Betaproteobacteria</taxon>
        <taxon>Burkholderiales</taxon>
        <taxon>Comamonadaceae</taxon>
        <taxon>Variovorax</taxon>
    </lineage>
</organism>
<evidence type="ECO:0000313" key="3">
    <source>
        <dbReference type="EMBL" id="MEJ8826837.1"/>
    </source>
</evidence>
<evidence type="ECO:0000256" key="2">
    <source>
        <dbReference type="SAM" id="SignalP"/>
    </source>
</evidence>
<evidence type="ECO:0000256" key="1">
    <source>
        <dbReference type="SAM" id="MobiDB-lite"/>
    </source>
</evidence>
<feature type="compositionally biased region" description="Basic and acidic residues" evidence="1">
    <location>
        <begin position="45"/>
        <end position="58"/>
    </location>
</feature>
<feature type="region of interest" description="Disordered" evidence="1">
    <location>
        <begin position="35"/>
        <end position="87"/>
    </location>
</feature>
<feature type="signal peptide" evidence="2">
    <location>
        <begin position="1"/>
        <end position="28"/>
    </location>
</feature>
<gene>
    <name evidence="3" type="ORF">WKW80_33365</name>
</gene>
<keyword evidence="4" id="KW-1185">Reference proteome</keyword>
<comment type="caution">
    <text evidence="3">The sequence shown here is derived from an EMBL/GenBank/DDBJ whole genome shotgun (WGS) entry which is preliminary data.</text>
</comment>
<dbReference type="EMBL" id="JBBKZV010000042">
    <property type="protein sequence ID" value="MEJ8826837.1"/>
    <property type="molecule type" value="Genomic_DNA"/>
</dbReference>
<protein>
    <recommendedName>
        <fullName evidence="5">Secreted protein</fullName>
    </recommendedName>
</protein>
<feature type="compositionally biased region" description="Basic and acidic residues" evidence="1">
    <location>
        <begin position="69"/>
        <end position="87"/>
    </location>
</feature>
<keyword evidence="2" id="KW-0732">Signal</keyword>
<evidence type="ECO:0000313" key="4">
    <source>
        <dbReference type="Proteomes" id="UP001363010"/>
    </source>
</evidence>
<reference evidence="3 4" key="1">
    <citation type="submission" date="2024-03" db="EMBL/GenBank/DDBJ databases">
        <title>Novel species of the genus Variovorax.</title>
        <authorList>
            <person name="Liu Q."/>
            <person name="Xin Y.-H."/>
        </authorList>
    </citation>
    <scope>NUCLEOTIDE SEQUENCE [LARGE SCALE GENOMIC DNA]</scope>
    <source>
        <strain evidence="3 4">KACC 18501</strain>
    </source>
</reference>
<accession>A0ABU8WBT7</accession>
<feature type="compositionally biased region" description="Polar residues" evidence="1">
    <location>
        <begin position="59"/>
        <end position="68"/>
    </location>
</feature>
<dbReference type="Proteomes" id="UP001363010">
    <property type="component" value="Unassembled WGS sequence"/>
</dbReference>